<dbReference type="PROSITE" id="PS50889">
    <property type="entry name" value="S4"/>
    <property type="match status" value="1"/>
</dbReference>
<dbReference type="InterPro" id="IPR050188">
    <property type="entry name" value="RluA_PseudoU_synthase"/>
</dbReference>
<evidence type="ECO:0000313" key="4">
    <source>
        <dbReference type="WBParaSite" id="GPUH_0000816001-mRNA-1"/>
    </source>
</evidence>
<evidence type="ECO:0000256" key="1">
    <source>
        <dbReference type="PROSITE-ProRule" id="PRU00182"/>
    </source>
</evidence>
<name>A0A183DHG0_9BILA</name>
<protein>
    <submittedName>
        <fullName evidence="4">S4 RNA-binding domain-containing protein</fullName>
    </submittedName>
</protein>
<evidence type="ECO:0000313" key="3">
    <source>
        <dbReference type="Proteomes" id="UP000271098"/>
    </source>
</evidence>
<dbReference type="SUPFAM" id="SSF55120">
    <property type="entry name" value="Pseudouridine synthase"/>
    <property type="match status" value="1"/>
</dbReference>
<dbReference type="EMBL" id="UYRT01022985">
    <property type="protein sequence ID" value="VDK61000.1"/>
    <property type="molecule type" value="Genomic_DNA"/>
</dbReference>
<reference evidence="2 3" key="2">
    <citation type="submission" date="2018-11" db="EMBL/GenBank/DDBJ databases">
        <authorList>
            <consortium name="Pathogen Informatics"/>
        </authorList>
    </citation>
    <scope>NUCLEOTIDE SEQUENCE [LARGE SCALE GENOMIC DNA]</scope>
</reference>
<organism evidence="4">
    <name type="scientific">Gongylonema pulchrum</name>
    <dbReference type="NCBI Taxonomy" id="637853"/>
    <lineage>
        <taxon>Eukaryota</taxon>
        <taxon>Metazoa</taxon>
        <taxon>Ecdysozoa</taxon>
        <taxon>Nematoda</taxon>
        <taxon>Chromadorea</taxon>
        <taxon>Rhabditida</taxon>
        <taxon>Spirurina</taxon>
        <taxon>Spiruromorpha</taxon>
        <taxon>Spiruroidea</taxon>
        <taxon>Gongylonematidae</taxon>
        <taxon>Gongylonema</taxon>
    </lineage>
</organism>
<dbReference type="GO" id="GO:0009982">
    <property type="term" value="F:pseudouridine synthase activity"/>
    <property type="evidence" value="ECO:0007669"/>
    <property type="project" value="InterPro"/>
</dbReference>
<dbReference type="GO" id="GO:0003723">
    <property type="term" value="F:RNA binding"/>
    <property type="evidence" value="ECO:0007669"/>
    <property type="project" value="UniProtKB-KW"/>
</dbReference>
<reference evidence="4" key="1">
    <citation type="submission" date="2016-06" db="UniProtKB">
        <authorList>
            <consortium name="WormBaseParasite"/>
        </authorList>
    </citation>
    <scope>IDENTIFICATION</scope>
</reference>
<dbReference type="InterPro" id="IPR020103">
    <property type="entry name" value="PsdUridine_synth_cat_dom_sf"/>
</dbReference>
<keyword evidence="3" id="KW-1185">Reference proteome</keyword>
<accession>A0A183DHG0</accession>
<dbReference type="Proteomes" id="UP000271098">
    <property type="component" value="Unassembled WGS sequence"/>
</dbReference>
<dbReference type="GO" id="GO:0000455">
    <property type="term" value="P:enzyme-directed rRNA pseudouridine synthesis"/>
    <property type="evidence" value="ECO:0007669"/>
    <property type="project" value="TreeGrafter"/>
</dbReference>
<dbReference type="PANTHER" id="PTHR21600">
    <property type="entry name" value="MITOCHONDRIAL RNA PSEUDOURIDINE SYNTHASE"/>
    <property type="match status" value="1"/>
</dbReference>
<evidence type="ECO:0000313" key="2">
    <source>
        <dbReference type="EMBL" id="VDK61000.1"/>
    </source>
</evidence>
<dbReference type="WBParaSite" id="GPUH_0000816001-mRNA-1">
    <property type="protein sequence ID" value="GPUH_0000816001-mRNA-1"/>
    <property type="gene ID" value="GPUH_0000816001"/>
</dbReference>
<dbReference type="PANTHER" id="PTHR21600:SF40">
    <property type="entry name" value="PSEUDOURIDYLATE SYNTHASE RPUSD2"/>
    <property type="match status" value="1"/>
</dbReference>
<dbReference type="OrthoDB" id="424794at2759"/>
<sequence>MLRIDNQTVRGIFAIARDVPAAACKLGRICVNGNQMTDVNYVVQNNDAIEHIGHRHENPILDCRIKVIDSNSDILVVDKPPSMPVHPCGRYSLHTVMGMLREQRGLQGLRGKFFHFFMRFSHLCCAKSILSQGCLCAYVCVFVCTDYVCVFICTVRLYRYKAETLGS</sequence>
<proteinExistence type="predicted"/>
<gene>
    <name evidence="2" type="ORF">GPUH_LOCUS8150</name>
</gene>
<keyword evidence="1" id="KW-0694">RNA-binding</keyword>
<dbReference type="AlphaFoldDB" id="A0A183DHG0"/>
<dbReference type="SUPFAM" id="SSF55174">
    <property type="entry name" value="Alpha-L RNA-binding motif"/>
    <property type="match status" value="1"/>
</dbReference>